<dbReference type="GO" id="GO:0003677">
    <property type="term" value="F:DNA binding"/>
    <property type="evidence" value="ECO:0007669"/>
    <property type="project" value="UniProtKB-KW"/>
</dbReference>
<dbReference type="Pfam" id="PF14527">
    <property type="entry name" value="LAGLIDADG_WhiA"/>
    <property type="match status" value="1"/>
</dbReference>
<dbReference type="Pfam" id="PF02650">
    <property type="entry name" value="HTH_WhiA"/>
    <property type="match status" value="1"/>
</dbReference>
<dbReference type="AlphaFoldDB" id="A0A1B2I4R9"/>
<keyword evidence="1" id="KW-0238">DNA-binding</keyword>
<dbReference type="OrthoDB" id="401278at2"/>
<dbReference type="Gene3D" id="3.10.28.10">
    <property type="entry name" value="Homing endonucleases"/>
    <property type="match status" value="1"/>
</dbReference>
<dbReference type="RefSeq" id="WP_066744568.1">
    <property type="nucleotide sequence ID" value="NZ_CALCLR010000058.1"/>
</dbReference>
<dbReference type="InterPro" id="IPR023054">
    <property type="entry name" value="Sporulation_regulator_WhiA_C"/>
</dbReference>
<dbReference type="InterPro" id="IPR039518">
    <property type="entry name" value="WhiA_LAGLIDADG_dom"/>
</dbReference>
<evidence type="ECO:0000313" key="1">
    <source>
        <dbReference type="EMBL" id="ANZ44956.1"/>
    </source>
</evidence>
<dbReference type="EMBL" id="CP016757">
    <property type="protein sequence ID" value="ANZ44956.1"/>
    <property type="molecule type" value="Genomic_DNA"/>
</dbReference>
<keyword evidence="2" id="KW-1185">Reference proteome</keyword>
<dbReference type="GO" id="GO:0043937">
    <property type="term" value="P:regulation of sporulation"/>
    <property type="evidence" value="ECO:0007669"/>
    <property type="project" value="InterPro"/>
</dbReference>
<dbReference type="STRING" id="1197717.BED41_07640"/>
<dbReference type="InterPro" id="IPR027434">
    <property type="entry name" value="Homing_endonucl"/>
</dbReference>
<accession>A0A1B2I4R9</accession>
<protein>
    <submittedName>
        <fullName evidence="1">DNA-binding protein WhiA</fullName>
    </submittedName>
</protein>
<evidence type="ECO:0000313" key="2">
    <source>
        <dbReference type="Proteomes" id="UP000093044"/>
    </source>
</evidence>
<dbReference type="InterPro" id="IPR003802">
    <property type="entry name" value="Sporulation_regulator_WhiA"/>
</dbReference>
<reference evidence="1" key="1">
    <citation type="submission" date="2016-08" db="EMBL/GenBank/DDBJ databases">
        <title>Complete genome of Cloacibacillus porcorum.</title>
        <authorList>
            <person name="Looft T."/>
            <person name="Bayles D.O."/>
            <person name="Alt D.P."/>
        </authorList>
    </citation>
    <scope>NUCLEOTIDE SEQUENCE [LARGE SCALE GENOMIC DNA]</scope>
    <source>
        <strain evidence="1">CL-84</strain>
    </source>
</reference>
<dbReference type="GeneID" id="83057722"/>
<dbReference type="PANTHER" id="PTHR37307:SF1">
    <property type="entry name" value="CELL DIVISION PROTEIN WHIA-RELATED"/>
    <property type="match status" value="1"/>
</dbReference>
<dbReference type="PANTHER" id="PTHR37307">
    <property type="entry name" value="CELL DIVISION PROTEIN WHIA-RELATED"/>
    <property type="match status" value="1"/>
</dbReference>
<gene>
    <name evidence="1" type="ORF">BED41_07640</name>
</gene>
<sequence>MEGLNHTIWDEWGALPASQPVKDEAAGIIDGMSYNVEGEDYLFTSPRLFVVRRLMRLWGECEWSGPADGESIRLIHTQQRGRIVFSIGRRAATEIFAVTNAMAKRTRNWNWVRGLFGSCGALYIPRAGYYLVIRPPAGKGSAERLQAILKSCGFTVGVRKKMECRELMLRDQQQIVTFLSRIGLVKTALDLEETAIYRSMRSHANKLVNCDAANINKSLEAARLQMELIRQMEDLGIVEELPAPLFELVMARKKNPSITLKELGQTLPRPISKSTVEYRWRKLETMLRKQSKGDDANVLRKGRR</sequence>
<dbReference type="Proteomes" id="UP000093044">
    <property type="component" value="Chromosome"/>
</dbReference>
<proteinExistence type="predicted"/>
<dbReference type="KEGG" id="cpor:BED41_07640"/>
<organism evidence="1 2">
    <name type="scientific">Cloacibacillus porcorum</name>
    <dbReference type="NCBI Taxonomy" id="1197717"/>
    <lineage>
        <taxon>Bacteria</taxon>
        <taxon>Thermotogati</taxon>
        <taxon>Synergistota</taxon>
        <taxon>Synergistia</taxon>
        <taxon>Synergistales</taxon>
        <taxon>Synergistaceae</taxon>
        <taxon>Cloacibacillus</taxon>
    </lineage>
</organism>
<dbReference type="NCBIfam" id="TIGR00647">
    <property type="entry name" value="DNA_bind_WhiA"/>
    <property type="match status" value="1"/>
</dbReference>
<name>A0A1B2I4R9_9BACT</name>